<dbReference type="InterPro" id="IPR049560">
    <property type="entry name" value="MeTrfase_RsmB-F_NOP2_cat"/>
</dbReference>
<feature type="domain" description="SAM-dependent MTase RsmB/NOP-type" evidence="5">
    <location>
        <begin position="1"/>
        <end position="83"/>
    </location>
</feature>
<evidence type="ECO:0000256" key="3">
    <source>
        <dbReference type="ARBA" id="ARBA00022691"/>
    </source>
</evidence>
<evidence type="ECO:0000313" key="6">
    <source>
        <dbReference type="EMBL" id="MPM73046.1"/>
    </source>
</evidence>
<dbReference type="PANTHER" id="PTHR22808:SF1">
    <property type="entry name" value="RNA CYTOSINE-C(5)-METHYLTRANSFERASE NSUN2-RELATED"/>
    <property type="match status" value="1"/>
</dbReference>
<dbReference type="Gene3D" id="3.40.50.150">
    <property type="entry name" value="Vaccinia Virus protein VP39"/>
    <property type="match status" value="1"/>
</dbReference>
<dbReference type="PROSITE" id="PS51686">
    <property type="entry name" value="SAM_MT_RSMB_NOP"/>
    <property type="match status" value="1"/>
</dbReference>
<dbReference type="GO" id="GO:0016428">
    <property type="term" value="F:tRNA (cytidine-5-)-methyltransferase activity"/>
    <property type="evidence" value="ECO:0007669"/>
    <property type="project" value="TreeGrafter"/>
</dbReference>
<dbReference type="SUPFAM" id="SSF53335">
    <property type="entry name" value="S-adenosyl-L-methionine-dependent methyltransferases"/>
    <property type="match status" value="1"/>
</dbReference>
<accession>A0A645C5G5</accession>
<dbReference type="GO" id="GO:0005737">
    <property type="term" value="C:cytoplasm"/>
    <property type="evidence" value="ECO:0007669"/>
    <property type="project" value="TreeGrafter"/>
</dbReference>
<keyword evidence="3" id="KW-0949">S-adenosyl-L-methionine</keyword>
<dbReference type="AlphaFoldDB" id="A0A645C5G5"/>
<evidence type="ECO:0000256" key="4">
    <source>
        <dbReference type="ARBA" id="ARBA00022884"/>
    </source>
</evidence>
<evidence type="ECO:0000259" key="5">
    <source>
        <dbReference type="PROSITE" id="PS51686"/>
    </source>
</evidence>
<keyword evidence="2 6" id="KW-0808">Transferase</keyword>
<evidence type="ECO:0000256" key="1">
    <source>
        <dbReference type="ARBA" id="ARBA00022603"/>
    </source>
</evidence>
<dbReference type="EC" id="2.1.1.176" evidence="6"/>
<dbReference type="InterPro" id="IPR023267">
    <property type="entry name" value="RCMT"/>
</dbReference>
<proteinExistence type="predicted"/>
<dbReference type="GO" id="GO:0030488">
    <property type="term" value="P:tRNA methylation"/>
    <property type="evidence" value="ECO:0007669"/>
    <property type="project" value="TreeGrafter"/>
</dbReference>
<dbReference type="GO" id="GO:0000049">
    <property type="term" value="F:tRNA binding"/>
    <property type="evidence" value="ECO:0007669"/>
    <property type="project" value="TreeGrafter"/>
</dbReference>
<organism evidence="6">
    <name type="scientific">bioreactor metagenome</name>
    <dbReference type="NCBI Taxonomy" id="1076179"/>
    <lineage>
        <taxon>unclassified sequences</taxon>
        <taxon>metagenomes</taxon>
        <taxon>ecological metagenomes</taxon>
    </lineage>
</organism>
<gene>
    <name evidence="6" type="primary">rsmB_19</name>
    <name evidence="6" type="ORF">SDC9_120022</name>
</gene>
<evidence type="ECO:0000256" key="2">
    <source>
        <dbReference type="ARBA" id="ARBA00022679"/>
    </source>
</evidence>
<keyword evidence="1 6" id="KW-0489">Methyltransferase</keyword>
<dbReference type="PRINTS" id="PR02008">
    <property type="entry name" value="RCMTFAMILY"/>
</dbReference>
<sequence>MQYSILCVSAKYLKNGGRLVYSTCSLNPNENTWVVEKFLHENNDFHCVDLFDDHYGFKKSGTLTLLPHSHDTDGFFIAVLEKNN</sequence>
<protein>
    <submittedName>
        <fullName evidence="6">Ribosomal RNA small subunit methyltransferase B</fullName>
        <ecNumber evidence="6">2.1.1.176</ecNumber>
    </submittedName>
</protein>
<comment type="caution">
    <text evidence="6">The sequence shown here is derived from an EMBL/GenBank/DDBJ whole genome shotgun (WGS) entry which is preliminary data.</text>
</comment>
<dbReference type="PANTHER" id="PTHR22808">
    <property type="entry name" value="NCL1 YEAST -RELATED NOL1/NOP2/FMU SUN DOMAIN-CONTAINING"/>
    <property type="match status" value="1"/>
</dbReference>
<name>A0A645C5G5_9ZZZZ</name>
<dbReference type="Pfam" id="PF01189">
    <property type="entry name" value="Methyltr_RsmB-F"/>
    <property type="match status" value="1"/>
</dbReference>
<dbReference type="EMBL" id="VSSQ01025119">
    <property type="protein sequence ID" value="MPM73046.1"/>
    <property type="molecule type" value="Genomic_DNA"/>
</dbReference>
<dbReference type="InterPro" id="IPR029063">
    <property type="entry name" value="SAM-dependent_MTases_sf"/>
</dbReference>
<reference evidence="6" key="1">
    <citation type="submission" date="2019-08" db="EMBL/GenBank/DDBJ databases">
        <authorList>
            <person name="Kucharzyk K."/>
            <person name="Murdoch R.W."/>
            <person name="Higgins S."/>
            <person name="Loffler F."/>
        </authorList>
    </citation>
    <scope>NUCLEOTIDE SEQUENCE</scope>
</reference>
<dbReference type="InterPro" id="IPR001678">
    <property type="entry name" value="MeTrfase_RsmB-F_NOP2_dom"/>
</dbReference>
<dbReference type="GO" id="GO:0005634">
    <property type="term" value="C:nucleus"/>
    <property type="evidence" value="ECO:0007669"/>
    <property type="project" value="TreeGrafter"/>
</dbReference>
<keyword evidence="4" id="KW-0694">RNA-binding</keyword>